<reference evidence="1" key="1">
    <citation type="journal article" date="2023" name="Genome Biol. Evol.">
        <title>Long-read-based Genome Assembly of Drosophila gunungcola Reveals Fewer Chemosensory Genes in Flower-breeding Species.</title>
        <authorList>
            <person name="Negi A."/>
            <person name="Liao B.Y."/>
            <person name="Yeh S.D."/>
        </authorList>
    </citation>
    <scope>NUCLEOTIDE SEQUENCE</scope>
    <source>
        <strain evidence="1">Sukarami</strain>
    </source>
</reference>
<name>A0A9P9YNM0_9MUSC</name>
<dbReference type="OrthoDB" id="7862218at2759"/>
<keyword evidence="2" id="KW-1185">Reference proteome</keyword>
<gene>
    <name evidence="1" type="ORF">M5D96_006181</name>
</gene>
<proteinExistence type="predicted"/>
<accession>A0A9P9YNM0</accession>
<protein>
    <submittedName>
        <fullName evidence="1">Uncharacterized protein</fullName>
    </submittedName>
</protein>
<evidence type="ECO:0000313" key="2">
    <source>
        <dbReference type="Proteomes" id="UP001059596"/>
    </source>
</evidence>
<dbReference type="Proteomes" id="UP001059596">
    <property type="component" value="Unassembled WGS sequence"/>
</dbReference>
<evidence type="ECO:0000313" key="1">
    <source>
        <dbReference type="EMBL" id="KAI8040241.1"/>
    </source>
</evidence>
<dbReference type="EMBL" id="JAMKOV010000004">
    <property type="protein sequence ID" value="KAI8040241.1"/>
    <property type="molecule type" value="Genomic_DNA"/>
</dbReference>
<sequence length="294" mass="33629">MALKFNEALEMLIENLSNNPTPEHKSYVQDASDISEKICQEFTNIDSIFKGTISNLDKTYMFFNISFPKMVEPLLWLKMPFKVEPQRLHIPQYKVFHLKTSVAHPAVVNNFVKGDKLAKLFFTDLSKVIGRVSQIECKSGKSYSIEHGMDMGKNFIINAYEAGQVVEAISYTFSLQFSFFDHSILYATNNNLFFQETESDRPKKLATIHMIVHTLLIQLKVYLSLSIKVGAYLFDSINWKLVTNAGDTLLEVLMKVISIMPNPEPMKSVYLKLLQLKQLDSVEMPELKALFGLH</sequence>
<comment type="caution">
    <text evidence="1">The sequence shown here is derived from an EMBL/GenBank/DDBJ whole genome shotgun (WGS) entry which is preliminary data.</text>
</comment>
<organism evidence="1 2">
    <name type="scientific">Drosophila gunungcola</name>
    <name type="common">fruit fly</name>
    <dbReference type="NCBI Taxonomy" id="103775"/>
    <lineage>
        <taxon>Eukaryota</taxon>
        <taxon>Metazoa</taxon>
        <taxon>Ecdysozoa</taxon>
        <taxon>Arthropoda</taxon>
        <taxon>Hexapoda</taxon>
        <taxon>Insecta</taxon>
        <taxon>Pterygota</taxon>
        <taxon>Neoptera</taxon>
        <taxon>Endopterygota</taxon>
        <taxon>Diptera</taxon>
        <taxon>Brachycera</taxon>
        <taxon>Muscomorpha</taxon>
        <taxon>Ephydroidea</taxon>
        <taxon>Drosophilidae</taxon>
        <taxon>Drosophila</taxon>
        <taxon>Sophophora</taxon>
    </lineage>
</organism>
<dbReference type="AlphaFoldDB" id="A0A9P9YNM0"/>